<keyword evidence="2 8" id="KW-0645">Protease</keyword>
<keyword evidence="10" id="KW-1185">Reference proteome</keyword>
<dbReference type="GO" id="GO:0016829">
    <property type="term" value="F:lyase activity"/>
    <property type="evidence" value="ECO:0007669"/>
    <property type="project" value="UniProtKB-KW"/>
</dbReference>
<evidence type="ECO:0000313" key="10">
    <source>
        <dbReference type="Proteomes" id="UP000012118"/>
    </source>
</evidence>
<evidence type="ECO:0000313" key="9">
    <source>
        <dbReference type="EMBL" id="EMN91294.1"/>
    </source>
</evidence>
<dbReference type="Pfam" id="PF02586">
    <property type="entry name" value="SRAP"/>
    <property type="match status" value="1"/>
</dbReference>
<keyword evidence="3" id="KW-0227">DNA damage</keyword>
<evidence type="ECO:0000256" key="1">
    <source>
        <dbReference type="ARBA" id="ARBA00008136"/>
    </source>
</evidence>
<comment type="caution">
    <text evidence="9">The sequence shown here is derived from an EMBL/GenBank/DDBJ whole genome shotgun (WGS) entry which is preliminary data.</text>
</comment>
<evidence type="ECO:0000256" key="3">
    <source>
        <dbReference type="ARBA" id="ARBA00022763"/>
    </source>
</evidence>
<keyword evidence="5" id="KW-0190">Covalent protein-DNA linkage</keyword>
<organism evidence="9 10">
    <name type="scientific">Leptospira weilii str. UI 13098</name>
    <dbReference type="NCBI Taxonomy" id="1088542"/>
    <lineage>
        <taxon>Bacteria</taxon>
        <taxon>Pseudomonadati</taxon>
        <taxon>Spirochaetota</taxon>
        <taxon>Spirochaetia</taxon>
        <taxon>Leptospirales</taxon>
        <taxon>Leptospiraceae</taxon>
        <taxon>Leptospira</taxon>
    </lineage>
</organism>
<dbReference type="SUPFAM" id="SSF143081">
    <property type="entry name" value="BB1717-like"/>
    <property type="match status" value="1"/>
</dbReference>
<dbReference type="GO" id="GO:0106300">
    <property type="term" value="P:protein-DNA covalent cross-linking repair"/>
    <property type="evidence" value="ECO:0007669"/>
    <property type="project" value="InterPro"/>
</dbReference>
<dbReference type="GO" id="GO:0003697">
    <property type="term" value="F:single-stranded DNA binding"/>
    <property type="evidence" value="ECO:0007669"/>
    <property type="project" value="InterPro"/>
</dbReference>
<keyword evidence="7" id="KW-0456">Lyase</keyword>
<dbReference type="InterPro" id="IPR036590">
    <property type="entry name" value="SRAP-like"/>
</dbReference>
<evidence type="ECO:0000256" key="8">
    <source>
        <dbReference type="RuleBase" id="RU364100"/>
    </source>
</evidence>
<dbReference type="EC" id="3.4.-.-" evidence="8"/>
<dbReference type="AlphaFoldDB" id="M6Q7I2"/>
<dbReference type="Proteomes" id="UP000012118">
    <property type="component" value="Unassembled WGS sequence"/>
</dbReference>
<dbReference type="GO" id="GO:0008233">
    <property type="term" value="F:peptidase activity"/>
    <property type="evidence" value="ECO:0007669"/>
    <property type="project" value="UniProtKB-KW"/>
</dbReference>
<comment type="similarity">
    <text evidence="1 8">Belongs to the SOS response-associated peptidase family.</text>
</comment>
<dbReference type="RefSeq" id="WP_004502802.1">
    <property type="nucleotide sequence ID" value="NZ_AHNU02000034.1"/>
</dbReference>
<gene>
    <name evidence="9" type="ORF">LEP1GSC108_3304</name>
</gene>
<evidence type="ECO:0000256" key="6">
    <source>
        <dbReference type="ARBA" id="ARBA00023125"/>
    </source>
</evidence>
<protein>
    <recommendedName>
        <fullName evidence="8">Abasic site processing protein</fullName>
        <ecNumber evidence="8">3.4.-.-</ecNumber>
    </recommendedName>
</protein>
<evidence type="ECO:0000256" key="7">
    <source>
        <dbReference type="ARBA" id="ARBA00023239"/>
    </source>
</evidence>
<name>M6Q7I2_9LEPT</name>
<reference evidence="9 10" key="1">
    <citation type="submission" date="2013-01" db="EMBL/GenBank/DDBJ databases">
        <authorList>
            <person name="Harkins D.M."/>
            <person name="Durkin A.S."/>
            <person name="Brinkac L.M."/>
            <person name="Haft D.H."/>
            <person name="Selengut J.D."/>
            <person name="Sanka R."/>
            <person name="DePew J."/>
            <person name="Purushe J."/>
            <person name="Chanthongthip A."/>
            <person name="Lattana O."/>
            <person name="Phetsouvanh R."/>
            <person name="Newton P.N."/>
            <person name="Vinetz J.M."/>
            <person name="Sutton G.G."/>
            <person name="Nierman W.C."/>
            <person name="Fouts D.E."/>
        </authorList>
    </citation>
    <scope>NUCLEOTIDE SEQUENCE [LARGE SCALE GENOMIC DNA]</scope>
    <source>
        <strain evidence="9 10">UI 13098</strain>
    </source>
</reference>
<proteinExistence type="inferred from homology"/>
<dbReference type="EMBL" id="AHNU02000034">
    <property type="protein sequence ID" value="EMN91294.1"/>
    <property type="molecule type" value="Genomic_DNA"/>
</dbReference>
<dbReference type="PANTHER" id="PTHR13604:SF0">
    <property type="entry name" value="ABASIC SITE PROCESSING PROTEIN HMCES"/>
    <property type="match status" value="1"/>
</dbReference>
<keyword evidence="4 8" id="KW-0378">Hydrolase</keyword>
<evidence type="ECO:0000256" key="4">
    <source>
        <dbReference type="ARBA" id="ARBA00022801"/>
    </source>
</evidence>
<dbReference type="GO" id="GO:0006508">
    <property type="term" value="P:proteolysis"/>
    <property type="evidence" value="ECO:0007669"/>
    <property type="project" value="UniProtKB-KW"/>
</dbReference>
<sequence>MCNRFAQLVRHADGTETWLPPHYDEIDLEFSRRARDEWLAHRSQERSPTDQINLVSESKDGINRIHTLTWGFHPKWAEGPLMNSQSEKLFDSPVWSKFAFNRCAIPALEFYEWKEVKGNKFKHRIFFPKKPEFYFAGIYGSSKKAGVEDTENFYWVTILTQEANSLMREIHNSGKNKWRQPVVLDEGQIEKWLDKKLTSHTEINSLMRPYQSSEIEAVEIKSSGSQMELF</sequence>
<evidence type="ECO:0000256" key="2">
    <source>
        <dbReference type="ARBA" id="ARBA00022670"/>
    </source>
</evidence>
<evidence type="ECO:0000256" key="5">
    <source>
        <dbReference type="ARBA" id="ARBA00023124"/>
    </source>
</evidence>
<dbReference type="InterPro" id="IPR003738">
    <property type="entry name" value="SRAP"/>
</dbReference>
<keyword evidence="6" id="KW-0238">DNA-binding</keyword>
<accession>M6Q7I2</accession>
<dbReference type="Gene3D" id="3.90.1680.10">
    <property type="entry name" value="SOS response associated peptidase-like"/>
    <property type="match status" value="1"/>
</dbReference>
<dbReference type="PANTHER" id="PTHR13604">
    <property type="entry name" value="DC12-RELATED"/>
    <property type="match status" value="1"/>
</dbReference>